<evidence type="ECO:0000313" key="2">
    <source>
        <dbReference type="Proteomes" id="UP001163603"/>
    </source>
</evidence>
<evidence type="ECO:0000313" key="1">
    <source>
        <dbReference type="EMBL" id="KAJ0048820.1"/>
    </source>
</evidence>
<sequence>MEDTEKPVSASENVKDLNDWLPVTKSRNAKWCYSAISWIACIHKEVQPDADYGSRFATPSGKVFGFFSAIGDVSFAFAGHNVVLQIQASIPSTPEKPSNKPMWKGALIAYIVVALCYFPVAMFGY</sequence>
<organism evidence="1 2">
    <name type="scientific">Pistacia integerrima</name>
    <dbReference type="NCBI Taxonomy" id="434235"/>
    <lineage>
        <taxon>Eukaryota</taxon>
        <taxon>Viridiplantae</taxon>
        <taxon>Streptophyta</taxon>
        <taxon>Embryophyta</taxon>
        <taxon>Tracheophyta</taxon>
        <taxon>Spermatophyta</taxon>
        <taxon>Magnoliopsida</taxon>
        <taxon>eudicotyledons</taxon>
        <taxon>Gunneridae</taxon>
        <taxon>Pentapetalae</taxon>
        <taxon>rosids</taxon>
        <taxon>malvids</taxon>
        <taxon>Sapindales</taxon>
        <taxon>Anacardiaceae</taxon>
        <taxon>Pistacia</taxon>
    </lineage>
</organism>
<proteinExistence type="predicted"/>
<dbReference type="EMBL" id="CM047737">
    <property type="protein sequence ID" value="KAJ0048820.1"/>
    <property type="molecule type" value="Genomic_DNA"/>
</dbReference>
<accession>A0ACC0ZEE1</accession>
<protein>
    <submittedName>
        <fullName evidence="1">Uncharacterized protein</fullName>
    </submittedName>
</protein>
<name>A0ACC0ZEE1_9ROSI</name>
<reference evidence="2" key="1">
    <citation type="journal article" date="2023" name="G3 (Bethesda)">
        <title>Genome assembly and association tests identify interacting loci associated with vigor, precocity, and sex in interspecific pistachio rootstocks.</title>
        <authorList>
            <person name="Palmer W."/>
            <person name="Jacygrad E."/>
            <person name="Sagayaradj S."/>
            <person name="Cavanaugh K."/>
            <person name="Han R."/>
            <person name="Bertier L."/>
            <person name="Beede B."/>
            <person name="Kafkas S."/>
            <person name="Golino D."/>
            <person name="Preece J."/>
            <person name="Michelmore R."/>
        </authorList>
    </citation>
    <scope>NUCLEOTIDE SEQUENCE [LARGE SCALE GENOMIC DNA]</scope>
</reference>
<gene>
    <name evidence="1" type="ORF">Pint_15646</name>
</gene>
<comment type="caution">
    <text evidence="1">The sequence shown here is derived from an EMBL/GenBank/DDBJ whole genome shotgun (WGS) entry which is preliminary data.</text>
</comment>
<keyword evidence="2" id="KW-1185">Reference proteome</keyword>
<dbReference type="Proteomes" id="UP001163603">
    <property type="component" value="Chromosome 2"/>
</dbReference>